<accession>A0A6L2JTB8</accession>
<dbReference type="Pfam" id="PF07727">
    <property type="entry name" value="RVT_2"/>
    <property type="match status" value="1"/>
</dbReference>
<evidence type="ECO:0000259" key="2">
    <source>
        <dbReference type="Pfam" id="PF07727"/>
    </source>
</evidence>
<feature type="coiled-coil region" evidence="1">
    <location>
        <begin position="267"/>
        <end position="320"/>
    </location>
</feature>
<protein>
    <submittedName>
        <fullName evidence="3">Retrovirus-related Pol polyprotein from transposon TNT 1-94</fullName>
    </submittedName>
</protein>
<gene>
    <name evidence="3" type="ORF">Tci_012299</name>
</gene>
<comment type="caution">
    <text evidence="3">The sequence shown here is derived from an EMBL/GenBank/DDBJ whole genome shotgun (WGS) entry which is preliminary data.</text>
</comment>
<dbReference type="AlphaFoldDB" id="A0A6L2JTB8"/>
<reference evidence="3" key="1">
    <citation type="journal article" date="2019" name="Sci. Rep.">
        <title>Draft genome of Tanacetum cinerariifolium, the natural source of mosquito coil.</title>
        <authorList>
            <person name="Yamashiro T."/>
            <person name="Shiraishi A."/>
            <person name="Satake H."/>
            <person name="Nakayama K."/>
        </authorList>
    </citation>
    <scope>NUCLEOTIDE SEQUENCE</scope>
</reference>
<keyword evidence="1" id="KW-0175">Coiled coil</keyword>
<sequence length="724" mass="82457">MTTLAKSMIHSGADNHPPMLDKDLYDSWKSRIALYMQNREHERIVEHGLLICPRIEENRVTRTKKYDELSATEKIQGNCDMKEINVILQGLPVEIYSLVNHHRVAKDLWEKVQLLMQDLGIAKSSITQAIITNNAAYQVDDLDAYDSDCDNITTAKVSLMANLSYYSSDVLSKVPHSDNTNNDMLNQSVQEMSYSEQTHIVNHPENEITSDNNIILYSQYLLETQNAAIQDTNSSTQQDAMILYVFEQLSQQVTNCNKVNKDNLIINESLSAELKRYNKRVKLLEEIQNVDLSTREKLIINDFEKQINFLKQALFEKLKEKDLTTTTFNVLKNKSKDKEAKNIDKEIALENKVKELDNIVYKMGQSAQTIRPMLYDGNVIAKETNVISIVDSEETLMLEEESRSKMLLKQSDPMVLEKKVNIKPAFWFQISNPSTKSSNASPVKVDVPSELPIKFVNASRKKLKFHLTQFDSMVKKRMTHDALTEDIISSSSLVNDRFSRLFSGIWTPNVHKFLGTVKPMRVGSVNGKKYIIVIVDYYSQFTWVKFLASKDDAPDFIINLEPALHEMTPATPSSGLVPNPTSPGPFVPPTRKELDLVFQPVFGEFFSPSISVVSPAPVVDALVPDVSTGSPSSTTTYKDVPTQACWIEVMQEELNEFERLEVWELVPHPDKVMVITLKRIYKVKLDELAGILKNKARLVARGYRREERIDFQESFALVDRLEAV</sequence>
<organism evidence="3">
    <name type="scientific">Tanacetum cinerariifolium</name>
    <name type="common">Dalmatian daisy</name>
    <name type="synonym">Chrysanthemum cinerariifolium</name>
    <dbReference type="NCBI Taxonomy" id="118510"/>
    <lineage>
        <taxon>Eukaryota</taxon>
        <taxon>Viridiplantae</taxon>
        <taxon>Streptophyta</taxon>
        <taxon>Embryophyta</taxon>
        <taxon>Tracheophyta</taxon>
        <taxon>Spermatophyta</taxon>
        <taxon>Magnoliopsida</taxon>
        <taxon>eudicotyledons</taxon>
        <taxon>Gunneridae</taxon>
        <taxon>Pentapetalae</taxon>
        <taxon>asterids</taxon>
        <taxon>campanulids</taxon>
        <taxon>Asterales</taxon>
        <taxon>Asteraceae</taxon>
        <taxon>Asteroideae</taxon>
        <taxon>Anthemideae</taxon>
        <taxon>Anthemidinae</taxon>
        <taxon>Tanacetum</taxon>
    </lineage>
</organism>
<name>A0A6L2JTB8_TANCI</name>
<evidence type="ECO:0000256" key="1">
    <source>
        <dbReference type="SAM" id="Coils"/>
    </source>
</evidence>
<feature type="domain" description="Reverse transcriptase Ty1/copia-type" evidence="2">
    <location>
        <begin position="661"/>
        <end position="724"/>
    </location>
</feature>
<evidence type="ECO:0000313" key="3">
    <source>
        <dbReference type="EMBL" id="GEU40321.1"/>
    </source>
</evidence>
<dbReference type="EMBL" id="BKCJ010001287">
    <property type="protein sequence ID" value="GEU40321.1"/>
    <property type="molecule type" value="Genomic_DNA"/>
</dbReference>
<dbReference type="InterPro" id="IPR013103">
    <property type="entry name" value="RVT_2"/>
</dbReference>
<proteinExistence type="predicted"/>